<evidence type="ECO:0000313" key="2">
    <source>
        <dbReference type="Proteomes" id="UP000053989"/>
    </source>
</evidence>
<accession>A0A0C3A5N2</accession>
<proteinExistence type="predicted"/>
<evidence type="ECO:0000313" key="1">
    <source>
        <dbReference type="EMBL" id="KIM60022.1"/>
    </source>
</evidence>
<dbReference type="InParanoid" id="A0A0C3A5N2"/>
<dbReference type="HOGENOM" id="CLU_2689269_0_0_1"/>
<protein>
    <submittedName>
        <fullName evidence="1">Uncharacterized protein</fullName>
    </submittedName>
</protein>
<gene>
    <name evidence="1" type="ORF">SCLCIDRAFT_1217300</name>
</gene>
<keyword evidence="2" id="KW-1185">Reference proteome</keyword>
<dbReference type="EMBL" id="KN822067">
    <property type="protein sequence ID" value="KIM60022.1"/>
    <property type="molecule type" value="Genomic_DNA"/>
</dbReference>
<dbReference type="Proteomes" id="UP000053989">
    <property type="component" value="Unassembled WGS sequence"/>
</dbReference>
<reference evidence="1 2" key="1">
    <citation type="submission" date="2014-04" db="EMBL/GenBank/DDBJ databases">
        <authorList>
            <consortium name="DOE Joint Genome Institute"/>
            <person name="Kuo A."/>
            <person name="Kohler A."/>
            <person name="Nagy L.G."/>
            <person name="Floudas D."/>
            <person name="Copeland A."/>
            <person name="Barry K.W."/>
            <person name="Cichocki N."/>
            <person name="Veneault-Fourrey C."/>
            <person name="LaButti K."/>
            <person name="Lindquist E.A."/>
            <person name="Lipzen A."/>
            <person name="Lundell T."/>
            <person name="Morin E."/>
            <person name="Murat C."/>
            <person name="Sun H."/>
            <person name="Tunlid A."/>
            <person name="Henrissat B."/>
            <person name="Grigoriev I.V."/>
            <person name="Hibbett D.S."/>
            <person name="Martin F."/>
            <person name="Nordberg H.P."/>
            <person name="Cantor M.N."/>
            <person name="Hua S.X."/>
        </authorList>
    </citation>
    <scope>NUCLEOTIDE SEQUENCE [LARGE SCALE GENOMIC DNA]</scope>
    <source>
        <strain evidence="1 2">Foug A</strain>
    </source>
</reference>
<organism evidence="1 2">
    <name type="scientific">Scleroderma citrinum Foug A</name>
    <dbReference type="NCBI Taxonomy" id="1036808"/>
    <lineage>
        <taxon>Eukaryota</taxon>
        <taxon>Fungi</taxon>
        <taxon>Dikarya</taxon>
        <taxon>Basidiomycota</taxon>
        <taxon>Agaricomycotina</taxon>
        <taxon>Agaricomycetes</taxon>
        <taxon>Agaricomycetidae</taxon>
        <taxon>Boletales</taxon>
        <taxon>Sclerodermatineae</taxon>
        <taxon>Sclerodermataceae</taxon>
        <taxon>Scleroderma</taxon>
    </lineage>
</organism>
<sequence>MITLRDAQHVHKAPWTTSNYGILNVIFVCMYPTNSRGSQTLLRGKHYIAGGWFVWIISESVMGRRPTALARNAS</sequence>
<name>A0A0C3A5N2_9AGAM</name>
<reference evidence="2" key="2">
    <citation type="submission" date="2015-01" db="EMBL/GenBank/DDBJ databases">
        <title>Evolutionary Origins and Diversification of the Mycorrhizal Mutualists.</title>
        <authorList>
            <consortium name="DOE Joint Genome Institute"/>
            <consortium name="Mycorrhizal Genomics Consortium"/>
            <person name="Kohler A."/>
            <person name="Kuo A."/>
            <person name="Nagy L.G."/>
            <person name="Floudas D."/>
            <person name="Copeland A."/>
            <person name="Barry K.W."/>
            <person name="Cichocki N."/>
            <person name="Veneault-Fourrey C."/>
            <person name="LaButti K."/>
            <person name="Lindquist E.A."/>
            <person name="Lipzen A."/>
            <person name="Lundell T."/>
            <person name="Morin E."/>
            <person name="Murat C."/>
            <person name="Riley R."/>
            <person name="Ohm R."/>
            <person name="Sun H."/>
            <person name="Tunlid A."/>
            <person name="Henrissat B."/>
            <person name="Grigoriev I.V."/>
            <person name="Hibbett D.S."/>
            <person name="Martin F."/>
        </authorList>
    </citation>
    <scope>NUCLEOTIDE SEQUENCE [LARGE SCALE GENOMIC DNA]</scope>
    <source>
        <strain evidence="2">Foug A</strain>
    </source>
</reference>
<dbReference type="AlphaFoldDB" id="A0A0C3A5N2"/>